<organism evidence="3 4">
    <name type="scientific">[Myrmecia] bisecta</name>
    <dbReference type="NCBI Taxonomy" id="41462"/>
    <lineage>
        <taxon>Eukaryota</taxon>
        <taxon>Viridiplantae</taxon>
        <taxon>Chlorophyta</taxon>
        <taxon>core chlorophytes</taxon>
        <taxon>Trebouxiophyceae</taxon>
        <taxon>Trebouxiales</taxon>
        <taxon>Trebouxiaceae</taxon>
        <taxon>Myrmecia</taxon>
    </lineage>
</organism>
<keyword evidence="4" id="KW-1185">Reference proteome</keyword>
<dbReference type="InterPro" id="IPR000999">
    <property type="entry name" value="RNase_III_dom"/>
</dbReference>
<feature type="region of interest" description="Disordered" evidence="1">
    <location>
        <begin position="32"/>
        <end position="91"/>
    </location>
</feature>
<gene>
    <name evidence="3" type="ORF">WJX72_002190</name>
</gene>
<dbReference type="GO" id="GO:0004525">
    <property type="term" value="F:ribonuclease III activity"/>
    <property type="evidence" value="ECO:0007669"/>
    <property type="project" value="InterPro"/>
</dbReference>
<dbReference type="AlphaFoldDB" id="A0AAW1QEF3"/>
<comment type="caution">
    <text evidence="3">The sequence shown here is derived from an EMBL/GenBank/DDBJ whole genome shotgun (WGS) entry which is preliminary data.</text>
</comment>
<evidence type="ECO:0000313" key="3">
    <source>
        <dbReference type="EMBL" id="KAK9819772.1"/>
    </source>
</evidence>
<accession>A0AAW1QEF3</accession>
<sequence length="335" mass="36005">MLPPVTGQEAQPDSPSAKLALVKGVLVGREIWDSSSSGSSNGECSASKRNFSTSSISTSNTASSTPSGRTISASTRSDAAPGKKTSAARSFIQAVPHSKLAATMRRFSWGSKKKVAAAGQKLTEPDSKLPARPSKGAQRGASLQAASLPAALLPEEQPSATLQAASLPTNLQPQPELKLKGVKVENPHSPTTNPRRFFRLTDLQATDLWAAATLPRASGGDGSCERLAGLGRAALSYHILKNLSDKYPQESRANLHTKAQRFVRRESLSKLRLVWRFPDELGRNQGRTWSDKEQATVVEALLGAADSFHEQRLTRGIVYNIMSLVRAVEQVQLED</sequence>
<feature type="domain" description="RNase III" evidence="2">
    <location>
        <begin position="225"/>
        <end position="304"/>
    </location>
</feature>
<dbReference type="InterPro" id="IPR036389">
    <property type="entry name" value="RNase_III_sf"/>
</dbReference>
<reference evidence="3 4" key="1">
    <citation type="journal article" date="2024" name="Nat. Commun.">
        <title>Phylogenomics reveals the evolutionary origins of lichenization in chlorophyte algae.</title>
        <authorList>
            <person name="Puginier C."/>
            <person name="Libourel C."/>
            <person name="Otte J."/>
            <person name="Skaloud P."/>
            <person name="Haon M."/>
            <person name="Grisel S."/>
            <person name="Petersen M."/>
            <person name="Berrin J.G."/>
            <person name="Delaux P.M."/>
            <person name="Dal Grande F."/>
            <person name="Keller J."/>
        </authorList>
    </citation>
    <scope>NUCLEOTIDE SEQUENCE [LARGE SCALE GENOMIC DNA]</scope>
    <source>
        <strain evidence="3 4">SAG 2043</strain>
    </source>
</reference>
<dbReference type="Proteomes" id="UP001489004">
    <property type="component" value="Unassembled WGS sequence"/>
</dbReference>
<dbReference type="EMBL" id="JALJOR010000003">
    <property type="protein sequence ID" value="KAK9819772.1"/>
    <property type="molecule type" value="Genomic_DNA"/>
</dbReference>
<dbReference type="GO" id="GO:0006396">
    <property type="term" value="P:RNA processing"/>
    <property type="evidence" value="ECO:0007669"/>
    <property type="project" value="InterPro"/>
</dbReference>
<feature type="compositionally biased region" description="Polar residues" evidence="1">
    <location>
        <begin position="68"/>
        <end position="77"/>
    </location>
</feature>
<proteinExistence type="predicted"/>
<protein>
    <recommendedName>
        <fullName evidence="2">RNase III domain-containing protein</fullName>
    </recommendedName>
</protein>
<dbReference type="Pfam" id="PF00636">
    <property type="entry name" value="Ribonuclease_3"/>
    <property type="match status" value="1"/>
</dbReference>
<dbReference type="Gene3D" id="1.10.1520.10">
    <property type="entry name" value="Ribonuclease III domain"/>
    <property type="match status" value="1"/>
</dbReference>
<dbReference type="SUPFAM" id="SSF69065">
    <property type="entry name" value="RNase III domain-like"/>
    <property type="match status" value="1"/>
</dbReference>
<evidence type="ECO:0000259" key="2">
    <source>
        <dbReference type="PROSITE" id="PS50142"/>
    </source>
</evidence>
<feature type="region of interest" description="Disordered" evidence="1">
    <location>
        <begin position="117"/>
        <end position="143"/>
    </location>
</feature>
<dbReference type="PROSITE" id="PS50142">
    <property type="entry name" value="RNASE_3_2"/>
    <property type="match status" value="1"/>
</dbReference>
<name>A0AAW1QEF3_9CHLO</name>
<evidence type="ECO:0000256" key="1">
    <source>
        <dbReference type="SAM" id="MobiDB-lite"/>
    </source>
</evidence>
<feature type="compositionally biased region" description="Low complexity" evidence="1">
    <location>
        <begin position="34"/>
        <end position="67"/>
    </location>
</feature>
<evidence type="ECO:0000313" key="4">
    <source>
        <dbReference type="Proteomes" id="UP001489004"/>
    </source>
</evidence>